<dbReference type="Proteomes" id="UP000036045">
    <property type="component" value="Unassembled WGS sequence"/>
</dbReference>
<feature type="transmembrane region" description="Helical" evidence="7">
    <location>
        <begin position="144"/>
        <end position="165"/>
    </location>
</feature>
<dbReference type="InterPro" id="IPR000515">
    <property type="entry name" value="MetI-like"/>
</dbReference>
<dbReference type="PANTHER" id="PTHR43744">
    <property type="entry name" value="ABC TRANSPORTER PERMEASE PROTEIN MG189-RELATED-RELATED"/>
    <property type="match status" value="1"/>
</dbReference>
<proteinExistence type="inferred from homology"/>
<dbReference type="Pfam" id="PF00528">
    <property type="entry name" value="BPD_transp_1"/>
    <property type="match status" value="1"/>
</dbReference>
<protein>
    <submittedName>
        <fullName evidence="9">N-acetyl-D-glucosamine ABC transporter permease</fullName>
    </submittedName>
</protein>
<keyword evidence="10" id="KW-1185">Reference proteome</keyword>
<evidence type="ECO:0000256" key="5">
    <source>
        <dbReference type="ARBA" id="ARBA00022989"/>
    </source>
</evidence>
<evidence type="ECO:0000256" key="7">
    <source>
        <dbReference type="RuleBase" id="RU363032"/>
    </source>
</evidence>
<feature type="transmembrane region" description="Helical" evidence="7">
    <location>
        <begin position="246"/>
        <end position="265"/>
    </location>
</feature>
<evidence type="ECO:0000256" key="4">
    <source>
        <dbReference type="ARBA" id="ARBA00022692"/>
    </source>
</evidence>
<dbReference type="AlphaFoldDB" id="A0A0J1IQJ7"/>
<dbReference type="RefSeq" id="WP_047939949.1">
    <property type="nucleotide sequence ID" value="NZ_CP053989.1"/>
</dbReference>
<feature type="transmembrane region" description="Helical" evidence="7">
    <location>
        <begin position="80"/>
        <end position="101"/>
    </location>
</feature>
<dbReference type="CDD" id="cd06261">
    <property type="entry name" value="TM_PBP2"/>
    <property type="match status" value="1"/>
</dbReference>
<keyword evidence="2 7" id="KW-0813">Transport</keyword>
<evidence type="ECO:0000256" key="2">
    <source>
        <dbReference type="ARBA" id="ARBA00022448"/>
    </source>
</evidence>
<accession>A0A0J1IQJ7</accession>
<dbReference type="SUPFAM" id="SSF161098">
    <property type="entry name" value="MetI-like"/>
    <property type="match status" value="1"/>
</dbReference>
<keyword evidence="4 7" id="KW-0812">Transmembrane</keyword>
<comment type="similarity">
    <text evidence="7">Belongs to the binding-protein-dependent transport system permease family.</text>
</comment>
<organism evidence="9 10">
    <name type="scientific">Niallia circulans</name>
    <name type="common">Bacillus circulans</name>
    <dbReference type="NCBI Taxonomy" id="1397"/>
    <lineage>
        <taxon>Bacteria</taxon>
        <taxon>Bacillati</taxon>
        <taxon>Bacillota</taxon>
        <taxon>Bacilli</taxon>
        <taxon>Bacillales</taxon>
        <taxon>Bacillaceae</taxon>
        <taxon>Niallia</taxon>
    </lineage>
</organism>
<keyword evidence="5 7" id="KW-1133">Transmembrane helix</keyword>
<dbReference type="GeneID" id="56349084"/>
<dbReference type="PANTHER" id="PTHR43744:SF12">
    <property type="entry name" value="ABC TRANSPORTER PERMEASE PROTEIN MG189-RELATED"/>
    <property type="match status" value="1"/>
</dbReference>
<dbReference type="PATRIC" id="fig|1397.4.peg.87"/>
<comment type="subcellular location">
    <subcellularLocation>
        <location evidence="1 7">Cell membrane</location>
        <topology evidence="1 7">Multi-pass membrane protein</topology>
    </subcellularLocation>
</comment>
<dbReference type="GO" id="GO:0055085">
    <property type="term" value="P:transmembrane transport"/>
    <property type="evidence" value="ECO:0007669"/>
    <property type="project" value="InterPro"/>
</dbReference>
<dbReference type="EMBL" id="LDPH01000001">
    <property type="protein sequence ID" value="KLV28246.1"/>
    <property type="molecule type" value="Genomic_DNA"/>
</dbReference>
<dbReference type="OrthoDB" id="9771544at2"/>
<dbReference type="PROSITE" id="PS50928">
    <property type="entry name" value="ABC_TM1"/>
    <property type="match status" value="1"/>
</dbReference>
<dbReference type="GO" id="GO:0005886">
    <property type="term" value="C:plasma membrane"/>
    <property type="evidence" value="ECO:0007669"/>
    <property type="project" value="UniProtKB-SubCell"/>
</dbReference>
<evidence type="ECO:0000313" key="9">
    <source>
        <dbReference type="EMBL" id="KLV28246.1"/>
    </source>
</evidence>
<keyword evidence="6 7" id="KW-0472">Membrane</keyword>
<feature type="transmembrane region" description="Helical" evidence="7">
    <location>
        <begin position="113"/>
        <end position="132"/>
    </location>
</feature>
<evidence type="ECO:0000256" key="3">
    <source>
        <dbReference type="ARBA" id="ARBA00022475"/>
    </source>
</evidence>
<evidence type="ECO:0000313" key="10">
    <source>
        <dbReference type="Proteomes" id="UP000036045"/>
    </source>
</evidence>
<comment type="caution">
    <text evidence="9">The sequence shown here is derived from an EMBL/GenBank/DDBJ whole genome shotgun (WGS) entry which is preliminary data.</text>
</comment>
<name>A0A0J1IQJ7_NIACI</name>
<gene>
    <name evidence="9" type="ORF">ABW02_00410</name>
</gene>
<evidence type="ECO:0000256" key="1">
    <source>
        <dbReference type="ARBA" id="ARBA00004651"/>
    </source>
</evidence>
<feature type="transmembrane region" description="Helical" evidence="7">
    <location>
        <begin position="12"/>
        <end position="34"/>
    </location>
</feature>
<dbReference type="Gene3D" id="1.10.3720.10">
    <property type="entry name" value="MetI-like"/>
    <property type="match status" value="1"/>
</dbReference>
<evidence type="ECO:0000256" key="6">
    <source>
        <dbReference type="ARBA" id="ARBA00023136"/>
    </source>
</evidence>
<sequence>MSSKRINPLPKIIGFAFLLIMAVIWIIPLLWGVVTSFKSEIELQTVGFKFLPIEWVLTNYTTLLVDNTSTPLVRWFTNSVVISVSHTLLVLIVVTLSAFAFSRLNFRGKHGLFAFLMATMMFPGVVNLIPLYKIIDVLGWVNSPIAMIVPGAAGVFNIFLVRQFMNNIPLEFDEAARMDGASDFQILGKVILPLIKPVLLVVALFSFTGSWNDFLWPSIVFNDIEKMPITPGLQLLQGMYQAQPTLLMAGALVAIIPTFILYLFAQKYFLESMSLSAGVKG</sequence>
<feature type="domain" description="ABC transmembrane type-1" evidence="8">
    <location>
        <begin position="76"/>
        <end position="265"/>
    </location>
</feature>
<feature type="transmembrane region" description="Helical" evidence="7">
    <location>
        <begin position="186"/>
        <end position="207"/>
    </location>
</feature>
<evidence type="ECO:0000259" key="8">
    <source>
        <dbReference type="PROSITE" id="PS50928"/>
    </source>
</evidence>
<keyword evidence="3" id="KW-1003">Cell membrane</keyword>
<reference evidence="9 10" key="1">
    <citation type="submission" date="2015-05" db="EMBL/GenBank/DDBJ databases">
        <title>Whole genome sequence and identification of bacterial endophytes from Costus igneus.</title>
        <authorList>
            <person name="Lee Y.P."/>
            <person name="Gan H.M."/>
            <person name="Eng W."/>
            <person name="Wheatley M.S."/>
            <person name="Caraballo A."/>
            <person name="Polter S."/>
            <person name="Savka M.A."/>
            <person name="Hudson A.O."/>
        </authorList>
    </citation>
    <scope>NUCLEOTIDE SEQUENCE [LARGE SCALE GENOMIC DNA]</scope>
    <source>
        <strain evidence="9 10">RIT379</strain>
    </source>
</reference>
<dbReference type="InterPro" id="IPR035906">
    <property type="entry name" value="MetI-like_sf"/>
</dbReference>